<feature type="transmembrane region" description="Helical" evidence="1">
    <location>
        <begin position="146"/>
        <end position="169"/>
    </location>
</feature>
<feature type="transmembrane region" description="Helical" evidence="1">
    <location>
        <begin position="110"/>
        <end position="134"/>
    </location>
</feature>
<keyword evidence="1" id="KW-0472">Membrane</keyword>
<feature type="transmembrane region" description="Helical" evidence="1">
    <location>
        <begin position="81"/>
        <end position="101"/>
    </location>
</feature>
<reference evidence="2" key="4">
    <citation type="submission" date="2025-09" db="UniProtKB">
        <authorList>
            <consortium name="Ensembl"/>
        </authorList>
    </citation>
    <scope>IDENTIFICATION</scope>
    <source>
        <strain evidence="2">HSOK</strain>
    </source>
</reference>
<accession>A0A3P9JTT4</accession>
<sequence>MNLRGLFQDFNPSKFLIYSCLLLFSVLLSLRLDHVIQWSYWAVFTPIWLWKLLVIIGASVGTGVWAHNPKYRAEGETCVEFKAMLIAVGLHVLLLMFEVLVCDRIARGNYFWLLVFMPLFFVSPVSVAACVWGFRHDRSLEVVCVPLWILMSFLCLVVLYYIIWSVLFLRSIDIIAEQRRTHITMAISWMTIVVPLLTFEILLVHKLDGHISLSYVCVFVPLWLSLLTLMATTFGQKGGNHWWFGIRKDFCHFLLELLPFLREYGNVSYDFQHGGDSEVAEDLPVPEPPPKIAPMFHKKTGVVITQSPGKYFVPPPKLCIDLPD</sequence>
<reference evidence="2" key="3">
    <citation type="submission" date="2025-08" db="UniProtKB">
        <authorList>
            <consortium name="Ensembl"/>
        </authorList>
    </citation>
    <scope>IDENTIFICATION</scope>
    <source>
        <strain evidence="2">HSOK</strain>
    </source>
</reference>
<dbReference type="AlphaFoldDB" id="A0A3P9JTT4"/>
<reference key="1">
    <citation type="journal article" date="2007" name="Nature">
        <title>The medaka draft genome and insights into vertebrate genome evolution.</title>
        <authorList>
            <person name="Kasahara M."/>
            <person name="Naruse K."/>
            <person name="Sasaki S."/>
            <person name="Nakatani Y."/>
            <person name="Qu W."/>
            <person name="Ahsan B."/>
            <person name="Yamada T."/>
            <person name="Nagayasu Y."/>
            <person name="Doi K."/>
            <person name="Kasai Y."/>
            <person name="Jindo T."/>
            <person name="Kobayashi D."/>
            <person name="Shimada A."/>
            <person name="Toyoda A."/>
            <person name="Kuroki Y."/>
            <person name="Fujiyama A."/>
            <person name="Sasaki T."/>
            <person name="Shimizu A."/>
            <person name="Asakawa S."/>
            <person name="Shimizu N."/>
            <person name="Hashimoto S."/>
            <person name="Yang J."/>
            <person name="Lee Y."/>
            <person name="Matsushima K."/>
            <person name="Sugano S."/>
            <person name="Sakaizumi M."/>
            <person name="Narita T."/>
            <person name="Ohishi K."/>
            <person name="Haga S."/>
            <person name="Ohta F."/>
            <person name="Nomoto H."/>
            <person name="Nogata K."/>
            <person name="Morishita T."/>
            <person name="Endo T."/>
            <person name="Shin-I T."/>
            <person name="Takeda H."/>
            <person name="Morishita S."/>
            <person name="Kohara Y."/>
        </authorList>
    </citation>
    <scope>NUCLEOTIDE SEQUENCE [LARGE SCALE GENOMIC DNA]</scope>
    <source>
        <strain>Hd-rR</strain>
    </source>
</reference>
<evidence type="ECO:0000313" key="3">
    <source>
        <dbReference type="Proteomes" id="UP000265200"/>
    </source>
</evidence>
<keyword evidence="1" id="KW-0812">Transmembrane</keyword>
<dbReference type="Ensembl" id="ENSORLT00015036305.1">
    <property type="protein sequence ID" value="ENSORLP00015035625.1"/>
    <property type="gene ID" value="ENSORLG00015022336.1"/>
</dbReference>
<reference evidence="2 3" key="2">
    <citation type="submission" date="2017-04" db="EMBL/GenBank/DDBJ databases">
        <title>CpG methylation of centromeres and impact of large insertions on vertebrate speciation.</title>
        <authorList>
            <person name="Ichikawa K."/>
            <person name="Yoshimura J."/>
            <person name="Morishita S."/>
        </authorList>
    </citation>
    <scope>NUCLEOTIDE SEQUENCE</scope>
    <source>
        <strain evidence="2 3">HSOK</strain>
    </source>
</reference>
<evidence type="ECO:0000256" key="1">
    <source>
        <dbReference type="SAM" id="Phobius"/>
    </source>
</evidence>
<dbReference type="Pfam" id="PF10269">
    <property type="entry name" value="Tmemb_185A"/>
    <property type="match status" value="1"/>
</dbReference>
<feature type="transmembrane region" description="Helical" evidence="1">
    <location>
        <begin position="181"/>
        <end position="205"/>
    </location>
</feature>
<feature type="transmembrane region" description="Helical" evidence="1">
    <location>
        <begin position="211"/>
        <end position="231"/>
    </location>
</feature>
<proteinExistence type="predicted"/>
<keyword evidence="1" id="KW-1133">Transmembrane helix</keyword>
<evidence type="ECO:0000313" key="2">
    <source>
        <dbReference type="Ensembl" id="ENSORLP00015035625.1"/>
    </source>
</evidence>
<organism evidence="2 3">
    <name type="scientific">Oryzias latipes</name>
    <name type="common">Japanese rice fish</name>
    <name type="synonym">Japanese killifish</name>
    <dbReference type="NCBI Taxonomy" id="8090"/>
    <lineage>
        <taxon>Eukaryota</taxon>
        <taxon>Metazoa</taxon>
        <taxon>Chordata</taxon>
        <taxon>Craniata</taxon>
        <taxon>Vertebrata</taxon>
        <taxon>Euteleostomi</taxon>
        <taxon>Actinopterygii</taxon>
        <taxon>Neopterygii</taxon>
        <taxon>Teleostei</taxon>
        <taxon>Neoteleostei</taxon>
        <taxon>Acanthomorphata</taxon>
        <taxon>Ovalentaria</taxon>
        <taxon>Atherinomorphae</taxon>
        <taxon>Beloniformes</taxon>
        <taxon>Adrianichthyidae</taxon>
        <taxon>Oryziinae</taxon>
        <taxon>Oryzias</taxon>
    </lineage>
</organism>
<name>A0A3P9JTT4_ORYLA</name>
<feature type="transmembrane region" description="Helical" evidence="1">
    <location>
        <begin position="39"/>
        <end position="61"/>
    </location>
</feature>
<dbReference type="Proteomes" id="UP000265200">
    <property type="component" value="Chromosome 18"/>
</dbReference>
<dbReference type="PANTHER" id="PTHR13568">
    <property type="entry name" value="FAM11A, B PROTEIN"/>
    <property type="match status" value="1"/>
</dbReference>
<feature type="transmembrane region" description="Helical" evidence="1">
    <location>
        <begin position="15"/>
        <end position="32"/>
    </location>
</feature>
<protein>
    <submittedName>
        <fullName evidence="2">Transmembrane protein 185</fullName>
    </submittedName>
</protein>
<dbReference type="InterPro" id="IPR019396">
    <property type="entry name" value="TM_Fragile-X-F-assoc"/>
</dbReference>
<dbReference type="PANTHER" id="PTHR13568:SF6">
    <property type="entry name" value="TRANSMEMBRANE PROTEIN 185A"/>
    <property type="match status" value="1"/>
</dbReference>